<feature type="domain" description="Anti sigma-E protein RseA N-terminal" evidence="8">
    <location>
        <begin position="2"/>
        <end position="73"/>
    </location>
</feature>
<dbReference type="CDD" id="cd16328">
    <property type="entry name" value="RseA_N"/>
    <property type="match status" value="1"/>
</dbReference>
<evidence type="ECO:0000256" key="6">
    <source>
        <dbReference type="ARBA" id="ARBA00023136"/>
    </source>
</evidence>
<evidence type="ECO:0000259" key="9">
    <source>
        <dbReference type="Pfam" id="PF03873"/>
    </source>
</evidence>
<reference evidence="11" key="1">
    <citation type="journal article" date="2019" name="Int. J. Syst. Evol. Microbiol.">
        <title>The Global Catalogue of Microorganisms (GCM) 10K type strain sequencing project: providing services to taxonomists for standard genome sequencing and annotation.</title>
        <authorList>
            <consortium name="The Broad Institute Genomics Platform"/>
            <consortium name="The Broad Institute Genome Sequencing Center for Infectious Disease"/>
            <person name="Wu L."/>
            <person name="Ma J."/>
        </authorList>
    </citation>
    <scope>NUCLEOTIDE SEQUENCE [LARGE SCALE GENOMIC DNA]</scope>
    <source>
        <strain evidence="11">JCM 18720</strain>
    </source>
</reference>
<evidence type="ECO:0000313" key="10">
    <source>
        <dbReference type="EMBL" id="GAA5192353.1"/>
    </source>
</evidence>
<evidence type="ECO:0000256" key="2">
    <source>
        <dbReference type="ARBA" id="ARBA00005837"/>
    </source>
</evidence>
<dbReference type="InterPro" id="IPR036147">
    <property type="entry name" value="Anti-sigma_E_RseA_N_sf"/>
</dbReference>
<dbReference type="SUPFAM" id="SSF89069">
    <property type="entry name" value="N-terminal, cytoplasmic domain of anti-sigmaE factor RseA"/>
    <property type="match status" value="1"/>
</dbReference>
<comment type="caution">
    <text evidence="10">The sequence shown here is derived from an EMBL/GenBank/DDBJ whole genome shotgun (WGS) entry which is preliminary data.</text>
</comment>
<evidence type="ECO:0000256" key="7">
    <source>
        <dbReference type="PIRNR" id="PIRNR016938"/>
    </source>
</evidence>
<comment type="function">
    <text evidence="7">An anti-sigma factor for extracytoplasmic function (ECF) sigma factor sigma-E (RpoE). ECF sigma factors are held in an inactive form by an anti-sigma factor until released by regulated intramembrane proteolysis (RIP). RIP occurs when an extracytoplasmic signal triggers a concerted proteolytic cascade to transmit information and elicit cellular responses. The membrane-spanning regulatory substrate protein is first cut periplasmically (site-1 protease, S1P, DegS), then within the membrane itself (site-2 protease, S2P, RseP), while cytoplasmic proteases finish degrading the anti-sigma factor, liberating sigma-E.</text>
</comment>
<gene>
    <name evidence="10" type="ORF">GCM10025772_21350</name>
</gene>
<accession>A0ABP9S8X6</accession>
<dbReference type="Gene3D" id="1.10.10.880">
    <property type="entry name" value="Anti sigma-E protein RseA, N-terminal domain"/>
    <property type="match status" value="1"/>
</dbReference>
<organism evidence="10 11">
    <name type="scientific">Ferrimonas gelatinilytica</name>
    <dbReference type="NCBI Taxonomy" id="1255257"/>
    <lineage>
        <taxon>Bacteria</taxon>
        <taxon>Pseudomonadati</taxon>
        <taxon>Pseudomonadota</taxon>
        <taxon>Gammaproteobacteria</taxon>
        <taxon>Alteromonadales</taxon>
        <taxon>Ferrimonadaceae</taxon>
        <taxon>Ferrimonas</taxon>
    </lineage>
</organism>
<comment type="subunit">
    <text evidence="7">Interacts 1:1 with ECF RNA polymerase sigma-E (RpoE); this inhibits the interaction of sigma-E with the RNA polymerase catalytic core and leads to a decreased expression of sigma-E-regulated genes. Interacts with RseB.</text>
</comment>
<dbReference type="InterPro" id="IPR005572">
    <property type="entry name" value="Anti-sigma_E_RseA_N"/>
</dbReference>
<dbReference type="InterPro" id="IPR052383">
    <property type="entry name" value="Anti-sigma-E_RseA-like"/>
</dbReference>
<dbReference type="PIRSF" id="PIRSF016938">
    <property type="entry name" value="RseA"/>
    <property type="match status" value="1"/>
</dbReference>
<keyword evidence="4" id="KW-0812">Transmembrane</keyword>
<proteinExistence type="inferred from homology"/>
<comment type="similarity">
    <text evidence="2 7">Belongs to the RseA family.</text>
</comment>
<evidence type="ECO:0000256" key="5">
    <source>
        <dbReference type="ARBA" id="ARBA00022989"/>
    </source>
</evidence>
<keyword evidence="7" id="KW-0997">Cell inner membrane</keyword>
<keyword evidence="6 7" id="KW-0472">Membrane</keyword>
<evidence type="ECO:0000256" key="3">
    <source>
        <dbReference type="ARBA" id="ARBA00022475"/>
    </source>
</evidence>
<dbReference type="InterPro" id="IPR026279">
    <property type="entry name" value="RseA"/>
</dbReference>
<evidence type="ECO:0000259" key="8">
    <source>
        <dbReference type="Pfam" id="PF03872"/>
    </source>
</evidence>
<dbReference type="Pfam" id="PF03872">
    <property type="entry name" value="RseA_N"/>
    <property type="match status" value="1"/>
</dbReference>
<dbReference type="PANTHER" id="PTHR38104:SF1">
    <property type="entry name" value="ANTI-SIGMA-E FACTOR RSEA"/>
    <property type="match status" value="1"/>
</dbReference>
<keyword evidence="11" id="KW-1185">Reference proteome</keyword>
<evidence type="ECO:0000256" key="4">
    <source>
        <dbReference type="ARBA" id="ARBA00022692"/>
    </source>
</evidence>
<name>A0ABP9S8X6_9GAMM</name>
<dbReference type="EMBL" id="BAABLF010000013">
    <property type="protein sequence ID" value="GAA5192353.1"/>
    <property type="molecule type" value="Genomic_DNA"/>
</dbReference>
<keyword evidence="3 7" id="KW-1003">Cell membrane</keyword>
<protein>
    <recommendedName>
        <fullName evidence="7">Anti-sigma-E factor RseA</fullName>
    </recommendedName>
    <alternativeName>
        <fullName evidence="7">Regulator of SigE</fullName>
    </alternativeName>
    <alternativeName>
        <fullName evidence="7">Sigma-E anti-sigma factor RseA</fullName>
    </alternativeName>
    <alternativeName>
        <fullName evidence="7">Sigma-E factor negative regulatory protein</fullName>
    </alternativeName>
</protein>
<evidence type="ECO:0000256" key="1">
    <source>
        <dbReference type="ARBA" id="ARBA00004162"/>
    </source>
</evidence>
<evidence type="ECO:0000313" key="11">
    <source>
        <dbReference type="Proteomes" id="UP001501600"/>
    </source>
</evidence>
<comment type="subcellular location">
    <subcellularLocation>
        <location evidence="7">Cell inner membrane</location>
    </subcellularLocation>
    <subcellularLocation>
        <location evidence="1">Cell membrane</location>
        <topology evidence="1">Single-pass membrane protein</topology>
    </subcellularLocation>
</comment>
<sequence length="184" mass="19678">MVDGQTHDSVLDQISGDPEMMAQWHRYHLIGDAMRGELPQQIQLDIADRVAAALEQEPAILAPKVAKRRFSVPANAIAWGQKMGQYAIAAGVAAIAVVGVQQYGGEGAQDGSPLSVLQTTPILGAPTPVSYSVPGMGAEISQEQRLSEQEAQEQQQRANAFLRDHLLQQRINGIVLESASASGK</sequence>
<dbReference type="PANTHER" id="PTHR38104">
    <property type="match status" value="1"/>
</dbReference>
<feature type="domain" description="Anti sigma-E protein RseA C-terminal" evidence="9">
    <location>
        <begin position="114"/>
        <end position="170"/>
    </location>
</feature>
<dbReference type="Proteomes" id="UP001501600">
    <property type="component" value="Unassembled WGS sequence"/>
</dbReference>
<dbReference type="Pfam" id="PF03873">
    <property type="entry name" value="RseA_C"/>
    <property type="match status" value="1"/>
</dbReference>
<dbReference type="InterPro" id="IPR005573">
    <property type="entry name" value="Anti-sigma_E_RseA_C"/>
</dbReference>
<keyword evidence="5" id="KW-1133">Transmembrane helix</keyword>